<accession>A0A1F7GV08</accession>
<keyword evidence="1" id="KW-0472">Membrane</keyword>
<dbReference type="EMBL" id="MFZM01000039">
    <property type="protein sequence ID" value="OGK22615.1"/>
    <property type="molecule type" value="Genomic_DNA"/>
</dbReference>
<evidence type="ECO:0000256" key="1">
    <source>
        <dbReference type="SAM" id="Phobius"/>
    </source>
</evidence>
<gene>
    <name evidence="2" type="ORF">A3C24_04585</name>
</gene>
<evidence type="ECO:0000313" key="2">
    <source>
        <dbReference type="EMBL" id="OGK22615.1"/>
    </source>
</evidence>
<dbReference type="InterPro" id="IPR025101">
    <property type="entry name" value="DUF4012"/>
</dbReference>
<dbReference type="AlphaFoldDB" id="A0A1F7GV08"/>
<proteinExistence type="predicted"/>
<dbReference type="Pfam" id="PF13196">
    <property type="entry name" value="DUF4012"/>
    <property type="match status" value="1"/>
</dbReference>
<dbReference type="Proteomes" id="UP000177159">
    <property type="component" value="Unassembled WGS sequence"/>
</dbReference>
<comment type="caution">
    <text evidence="2">The sequence shown here is derived from an EMBL/GenBank/DDBJ whole genome shotgun (WGS) entry which is preliminary data.</text>
</comment>
<feature type="transmembrane region" description="Helical" evidence="1">
    <location>
        <begin position="27"/>
        <end position="46"/>
    </location>
</feature>
<keyword evidence="1" id="KW-1133">Transmembrane helix</keyword>
<evidence type="ECO:0000313" key="3">
    <source>
        <dbReference type="Proteomes" id="UP000177159"/>
    </source>
</evidence>
<reference evidence="2 3" key="1">
    <citation type="journal article" date="2016" name="Nat. Commun.">
        <title>Thousands of microbial genomes shed light on interconnected biogeochemical processes in an aquifer system.</title>
        <authorList>
            <person name="Anantharaman K."/>
            <person name="Brown C.T."/>
            <person name="Hug L.A."/>
            <person name="Sharon I."/>
            <person name="Castelle C.J."/>
            <person name="Probst A.J."/>
            <person name="Thomas B.C."/>
            <person name="Singh A."/>
            <person name="Wilkins M.J."/>
            <person name="Karaoz U."/>
            <person name="Brodie E.L."/>
            <person name="Williams K.H."/>
            <person name="Hubbard S.S."/>
            <person name="Banfield J.F."/>
        </authorList>
    </citation>
    <scope>NUCLEOTIDE SEQUENCE [LARGE SCALE GENOMIC DNA]</scope>
</reference>
<organism evidence="2 3">
    <name type="scientific">Candidatus Roizmanbacteria bacterium RIFCSPHIGHO2_02_FULL_37_24</name>
    <dbReference type="NCBI Taxonomy" id="1802037"/>
    <lineage>
        <taxon>Bacteria</taxon>
        <taxon>Candidatus Roizmaniibacteriota</taxon>
    </lineage>
</organism>
<evidence type="ECO:0008006" key="4">
    <source>
        <dbReference type="Google" id="ProtNLM"/>
    </source>
</evidence>
<protein>
    <recommendedName>
        <fullName evidence="4">DUF4012 domain-containing protein</fullName>
    </recommendedName>
</protein>
<name>A0A1F7GV08_9BACT</name>
<keyword evidence="1" id="KW-0812">Transmembrane</keyword>
<sequence length="644" mass="72884">MLGLLQKRQLRRRRFRFGLKLGGKGKFWRVFLLVCVLGIIFGYFFIYRPYTKIKSKAQEVVAAGKQAKVAFASNDIVQVKKELDNVKVKFNDFKKEGQQVYWMRYIPLGGAYVSDFKNGVEAGEYLIDAAQRAIIAIEPHADLIGFKKGDDASFIEKPAELRLQTAVLTLDKIVEDVDSIAEDVDKARENISKINPNRYPKKIGNREIRSTLQTGKDQFEGIASLFVDAKPFIKSLPDILGARDDKTYLILFMNDKELRASGGFITAYAVFDVKKGKFDVQKSDDIYTLDNSISSHPKAPREISQYHKNVNKFYIRDSNLSPDYVESVKLFEELYAKSNQKVEYDGIIAVDTYVLVNALKVLGDTEVRGINFSAQIDERCDCPGAIYKLLDEIDRPVAYLKEDRKGILGDLLFALMQKALGFSPSKYWGKLSQQLIKDMQEKHVLIYMKDKDIQKSLEAMNFAGRIKDYEGDYLHINDVNFAGAKSNLFVNHGITSTTDIKNDGTVERTIVIEYKNPYPHSNCNLEDGGGLGRGGLCINATLRNWFRMYVPEGSELIEFKGSEKKVQTYDELGKTVFEGFFGVAPKGKSTVTVTYRLPFKVEDEKDYKLFIQKQPGTAGHNYTVIINGKKAGELPLTTDKKFAL</sequence>